<comment type="caution">
    <text evidence="1">The sequence shown here is derived from an EMBL/GenBank/DDBJ whole genome shotgun (WGS) entry which is preliminary data.</text>
</comment>
<dbReference type="InterPro" id="IPR025466">
    <property type="entry name" value="DUF4317"/>
</dbReference>
<organism evidence="1 2">
    <name type="scientific">Clostridium algidicarnis DSM 15099</name>
    <dbReference type="NCBI Taxonomy" id="1121295"/>
    <lineage>
        <taxon>Bacteria</taxon>
        <taxon>Bacillati</taxon>
        <taxon>Bacillota</taxon>
        <taxon>Clostridia</taxon>
        <taxon>Eubacteriales</taxon>
        <taxon>Clostridiaceae</taxon>
        <taxon>Clostridium</taxon>
    </lineage>
</organism>
<dbReference type="EMBL" id="PTIS01000012">
    <property type="protein sequence ID" value="PPK47863.1"/>
    <property type="molecule type" value="Genomic_DNA"/>
</dbReference>
<evidence type="ECO:0000313" key="2">
    <source>
        <dbReference type="Proteomes" id="UP000239863"/>
    </source>
</evidence>
<reference evidence="1 2" key="1">
    <citation type="submission" date="2018-02" db="EMBL/GenBank/DDBJ databases">
        <title>Genomic Encyclopedia of Archaeal and Bacterial Type Strains, Phase II (KMG-II): from individual species to whole genera.</title>
        <authorList>
            <person name="Goeker M."/>
        </authorList>
    </citation>
    <scope>NUCLEOTIDE SEQUENCE [LARGE SCALE GENOMIC DNA]</scope>
    <source>
        <strain evidence="1 2">DSM 15099</strain>
    </source>
</reference>
<gene>
    <name evidence="1" type="ORF">BD821_1124</name>
</gene>
<dbReference type="Pfam" id="PF14199">
    <property type="entry name" value="DUF4317"/>
    <property type="match status" value="1"/>
</dbReference>
<dbReference type="OrthoDB" id="1642058at2"/>
<name>A0A2S6FW99_9CLOT</name>
<proteinExistence type="predicted"/>
<protein>
    <submittedName>
        <fullName evidence="1">Uncharacterized protein DUF4317</fullName>
    </submittedName>
</protein>
<sequence length="382" mass="43979">MDKKQIAIVKKNIKANSNILKLEEIYSCYFKKDSGEIIFSEKKDFNRIEEEVQKLYINNFKRLLTGNIDEKLFQLDFIEKEELSTQNILLNLLNEDIEEDSMKDLVKKIYENCIYDTDITINILKGRYTIDKNSLLDENPSFILVSINRVAAPKKSLKFDYESKSFKESSNLDVILDLNAPIQGFLYPILDLEGEDLNKILYYNGKIKTLDEGFIKGVLNCEIKATLTEDKENFANIIKFSAKDGLKISTLKDLYEFLGEQKENGEDSLTIRDILPFIEEESALKEEELLNISKNILTKEDYAFNINSILPDSKSKSLKIENQYVTINLSPTALDKIKQNVGEDGKRYLMISMDEKSCIGDIEIKDDEVKKDIEDLSLAVEK</sequence>
<dbReference type="AlphaFoldDB" id="A0A2S6FW99"/>
<accession>A0A2S6FW99</accession>
<evidence type="ECO:0000313" key="1">
    <source>
        <dbReference type="EMBL" id="PPK47863.1"/>
    </source>
</evidence>
<dbReference type="RefSeq" id="WP_104410171.1">
    <property type="nucleotide sequence ID" value="NZ_PTIS01000012.1"/>
</dbReference>
<dbReference type="Proteomes" id="UP000239863">
    <property type="component" value="Unassembled WGS sequence"/>
</dbReference>
<dbReference type="STRING" id="37659.GCA_000703125_00239"/>